<evidence type="ECO:0000313" key="3">
    <source>
        <dbReference type="EMBL" id="ACL23243.1"/>
    </source>
</evidence>
<feature type="transmembrane region" description="Helical" evidence="2">
    <location>
        <begin position="20"/>
        <end position="42"/>
    </location>
</feature>
<evidence type="ECO:0000313" key="4">
    <source>
        <dbReference type="Proteomes" id="UP000002508"/>
    </source>
</evidence>
<dbReference type="RefSeq" id="WP_012615609.1">
    <property type="nucleotide sequence ID" value="NC_011831.1"/>
</dbReference>
<evidence type="ECO:0000256" key="2">
    <source>
        <dbReference type="SAM" id="Phobius"/>
    </source>
</evidence>
<proteinExistence type="predicted"/>
<keyword evidence="2" id="KW-0472">Membrane</keyword>
<sequence>MKQQLLQQLRVLSNQRWRQYAIETLVRTTGAGLILVCFGLILPVVGLPTLPRPFLGWLVVGSVLFGCVRALTFRLSPSDAARRLDRRFRLHEMLSTAVEWSGEQQGIAGYLQNHAQEMVTRIQYYVNRKRQPLWPDALMLGAFLLMIAGLLVLVPSPIAPVGIAEPLPELNRPDPVAQPPQPNPSSPTGNDASSVSSGDLRALSALADALRDQSITRPAAEALDRGDIAGAAEALRELADQVDNVSSAARDSLGEALREAARAVDQSLPDLADQLRATADALQFGDAMAGAVGLEALADALEQMPTQTQMAAEGAGGGAGNSPGSQRREQPFTPLGLDGTPLELSTNGSGQIPTTGDTNRPPTGTQSGRLPIRSSSTTGGGIVQTADDPLRIPTDVRDVVRDYFSP</sequence>
<feature type="transmembrane region" description="Helical" evidence="2">
    <location>
        <begin position="137"/>
        <end position="158"/>
    </location>
</feature>
<gene>
    <name evidence="3" type="ordered locus">Cagg_0297</name>
</gene>
<dbReference type="AlphaFoldDB" id="B8G2T9"/>
<keyword evidence="2" id="KW-0812">Transmembrane</keyword>
<evidence type="ECO:0000256" key="1">
    <source>
        <dbReference type="SAM" id="MobiDB-lite"/>
    </source>
</evidence>
<organism evidence="3 4">
    <name type="scientific">Chloroflexus aggregans (strain MD-66 / DSM 9485)</name>
    <dbReference type="NCBI Taxonomy" id="326427"/>
    <lineage>
        <taxon>Bacteria</taxon>
        <taxon>Bacillati</taxon>
        <taxon>Chloroflexota</taxon>
        <taxon>Chloroflexia</taxon>
        <taxon>Chloroflexales</taxon>
        <taxon>Chloroflexineae</taxon>
        <taxon>Chloroflexaceae</taxon>
        <taxon>Chloroflexus</taxon>
    </lineage>
</organism>
<dbReference type="OrthoDB" id="148324at2"/>
<dbReference type="KEGG" id="cag:Cagg_0297"/>
<keyword evidence="4" id="KW-1185">Reference proteome</keyword>
<feature type="transmembrane region" description="Helical" evidence="2">
    <location>
        <begin position="54"/>
        <end position="73"/>
    </location>
</feature>
<dbReference type="eggNOG" id="COG1511">
    <property type="taxonomic scope" value="Bacteria"/>
</dbReference>
<dbReference type="EMBL" id="CP001337">
    <property type="protein sequence ID" value="ACL23243.1"/>
    <property type="molecule type" value="Genomic_DNA"/>
</dbReference>
<dbReference type="STRING" id="326427.Cagg_0297"/>
<feature type="region of interest" description="Disordered" evidence="1">
    <location>
        <begin position="169"/>
        <end position="197"/>
    </location>
</feature>
<dbReference type="HOGENOM" id="CLU_581227_0_0_0"/>
<name>B8G2T9_CHLAD</name>
<feature type="region of interest" description="Disordered" evidence="1">
    <location>
        <begin position="307"/>
        <end position="390"/>
    </location>
</feature>
<dbReference type="Proteomes" id="UP000002508">
    <property type="component" value="Chromosome"/>
</dbReference>
<feature type="compositionally biased region" description="Polar residues" evidence="1">
    <location>
        <begin position="343"/>
        <end position="377"/>
    </location>
</feature>
<accession>B8G2T9</accession>
<reference evidence="3" key="1">
    <citation type="submission" date="2008-12" db="EMBL/GenBank/DDBJ databases">
        <title>Complete sequence of Chloroflexus aggregans DSM 9485.</title>
        <authorList>
            <consortium name="US DOE Joint Genome Institute"/>
            <person name="Lucas S."/>
            <person name="Copeland A."/>
            <person name="Lapidus A."/>
            <person name="Glavina del Rio T."/>
            <person name="Dalin E."/>
            <person name="Tice H."/>
            <person name="Pitluck S."/>
            <person name="Foster B."/>
            <person name="Larimer F."/>
            <person name="Land M."/>
            <person name="Hauser L."/>
            <person name="Kyrpides N."/>
            <person name="Mikhailova N."/>
            <person name="Bryant D."/>
            <person name="Richardson P."/>
        </authorList>
    </citation>
    <scope>NUCLEOTIDE SEQUENCE</scope>
    <source>
        <strain evidence="3">DSM 9485</strain>
    </source>
</reference>
<keyword evidence="2" id="KW-1133">Transmembrane helix</keyword>
<feature type="compositionally biased region" description="Pro residues" evidence="1">
    <location>
        <begin position="176"/>
        <end position="185"/>
    </location>
</feature>
<protein>
    <submittedName>
        <fullName evidence="3">Uncharacterized protein</fullName>
    </submittedName>
</protein>